<comment type="caution">
    <text evidence="2">The sequence shown here is derived from an EMBL/GenBank/DDBJ whole genome shotgun (WGS) entry which is preliminary data.</text>
</comment>
<dbReference type="InterPro" id="IPR016181">
    <property type="entry name" value="Acyl_CoA_acyltransferase"/>
</dbReference>
<gene>
    <name evidence="2" type="ORF">F0460_15835</name>
</gene>
<protein>
    <submittedName>
        <fullName evidence="2">GNAT family N-acetyltransferase</fullName>
    </submittedName>
</protein>
<reference evidence="2 3" key="1">
    <citation type="submission" date="2019-09" db="EMBL/GenBank/DDBJ databases">
        <title>Genome sequence and assembly of Flavobacterium sp.</title>
        <authorList>
            <person name="Chhetri G."/>
        </authorList>
    </citation>
    <scope>NUCLEOTIDE SEQUENCE [LARGE SCALE GENOMIC DNA]</scope>
    <source>
        <strain evidence="2 3">SNL9</strain>
    </source>
</reference>
<evidence type="ECO:0000259" key="1">
    <source>
        <dbReference type="PROSITE" id="PS51186"/>
    </source>
</evidence>
<keyword evidence="3" id="KW-1185">Reference proteome</keyword>
<proteinExistence type="predicted"/>
<dbReference type="RefSeq" id="WP_150015045.1">
    <property type="nucleotide sequence ID" value="NZ_VWSG01000022.1"/>
</dbReference>
<organism evidence="2 3">
    <name type="scientific">Paenimyroides baculatum</name>
    <dbReference type="NCBI Taxonomy" id="2608000"/>
    <lineage>
        <taxon>Bacteria</taxon>
        <taxon>Pseudomonadati</taxon>
        <taxon>Bacteroidota</taxon>
        <taxon>Flavobacteriia</taxon>
        <taxon>Flavobacteriales</taxon>
        <taxon>Flavobacteriaceae</taxon>
        <taxon>Paenimyroides</taxon>
    </lineage>
</organism>
<dbReference type="SUPFAM" id="SSF55729">
    <property type="entry name" value="Acyl-CoA N-acyltransferases (Nat)"/>
    <property type="match status" value="2"/>
</dbReference>
<dbReference type="Gene3D" id="3.40.630.30">
    <property type="match status" value="2"/>
</dbReference>
<sequence length="281" mass="32342">MTILKTLQNVTTEKLLEVFNLSFSDYVVPFCLTKEQLEEKIQSNGIKLEFSVGAFEDDELIAFILHGYDTIENLKIVYNAGTGVIPAKRGNKLTAKLYEYVLPILQENDIDKLLLEVITTNEPAIKTYKNIGFKIIRELDCYKGSLNIISTNNNFEILELEAYDWKKMHSFWDIKPSWQNSVTAVEKLKNSNISIGVYGEEKLLGYTIFNPITKRIQQLSVDKNYRTKRVGQQLLKHISTNYGKEISVINVDSTSKETMKFFNGMGMDIYIKQYEMELALK</sequence>
<feature type="domain" description="N-acetyltransferase" evidence="1">
    <location>
        <begin position="5"/>
        <end position="170"/>
    </location>
</feature>
<evidence type="ECO:0000313" key="2">
    <source>
        <dbReference type="EMBL" id="KAA5531611.1"/>
    </source>
</evidence>
<accession>A0A5M6C9J5</accession>
<dbReference type="InterPro" id="IPR000182">
    <property type="entry name" value="GNAT_dom"/>
</dbReference>
<name>A0A5M6C9J5_9FLAO</name>
<keyword evidence="2" id="KW-0808">Transferase</keyword>
<dbReference type="Proteomes" id="UP000325141">
    <property type="component" value="Unassembled WGS sequence"/>
</dbReference>
<dbReference type="PROSITE" id="PS51186">
    <property type="entry name" value="GNAT"/>
    <property type="match status" value="1"/>
</dbReference>
<dbReference type="GO" id="GO:0016747">
    <property type="term" value="F:acyltransferase activity, transferring groups other than amino-acyl groups"/>
    <property type="evidence" value="ECO:0007669"/>
    <property type="project" value="InterPro"/>
</dbReference>
<evidence type="ECO:0000313" key="3">
    <source>
        <dbReference type="Proteomes" id="UP000325141"/>
    </source>
</evidence>
<dbReference type="Pfam" id="PF00583">
    <property type="entry name" value="Acetyltransf_1"/>
    <property type="match status" value="2"/>
</dbReference>
<dbReference type="EMBL" id="VWSG01000022">
    <property type="protein sequence ID" value="KAA5531611.1"/>
    <property type="molecule type" value="Genomic_DNA"/>
</dbReference>
<dbReference type="AlphaFoldDB" id="A0A5M6C9J5"/>